<keyword evidence="2 3" id="KW-0802">TPR repeat</keyword>
<feature type="repeat" description="TPR" evidence="3">
    <location>
        <begin position="355"/>
        <end position="388"/>
    </location>
</feature>
<dbReference type="RefSeq" id="WP_038063332.1">
    <property type="nucleotide sequence ID" value="NZ_CP008796.1"/>
</dbReference>
<evidence type="ECO:0000313" key="5">
    <source>
        <dbReference type="Proteomes" id="UP000028481"/>
    </source>
</evidence>
<evidence type="ECO:0008006" key="6">
    <source>
        <dbReference type="Google" id="ProtNLM"/>
    </source>
</evidence>
<dbReference type="Pfam" id="PF07719">
    <property type="entry name" value="TPR_2"/>
    <property type="match status" value="1"/>
</dbReference>
<dbReference type="KEGG" id="tcm:HL41_01025"/>
<reference evidence="4 5" key="1">
    <citation type="journal article" date="2015" name="Genome Announc.">
        <title>Genome Sequence of a Sulfate-Reducing Thermophilic Bacterium, Thermodesulfobacterium commune DSM 2178T (Phylum Thermodesulfobacteria).</title>
        <authorList>
            <person name="Bhatnagar S."/>
            <person name="Badger J.H."/>
            <person name="Madupu R."/>
            <person name="Khouri H.M."/>
            <person name="O'Connor E.M."/>
            <person name="Robb F.T."/>
            <person name="Ward N.L."/>
            <person name="Eisen J.A."/>
        </authorList>
    </citation>
    <scope>NUCLEOTIDE SEQUENCE [LARGE SCALE GENOMIC DNA]</scope>
    <source>
        <strain evidence="4 5">DSM 2178</strain>
    </source>
</reference>
<dbReference type="eggNOG" id="COG0457">
    <property type="taxonomic scope" value="Bacteria"/>
</dbReference>
<dbReference type="SMART" id="SM00028">
    <property type="entry name" value="TPR"/>
    <property type="match status" value="4"/>
</dbReference>
<protein>
    <recommendedName>
        <fullName evidence="6">Tetratricopeptide repeat protein</fullName>
    </recommendedName>
</protein>
<dbReference type="PaxDb" id="289377-HL41_01025"/>
<dbReference type="STRING" id="289377.HL41_01025"/>
<dbReference type="InterPro" id="IPR011990">
    <property type="entry name" value="TPR-like_helical_dom_sf"/>
</dbReference>
<dbReference type="AlphaFoldDB" id="A0A075WY59"/>
<dbReference type="PANTHER" id="PTHR44749:SF1">
    <property type="entry name" value="TETRATRICOPEPTIDE-LIKE HELICAL DOMAIN-CONTAINING PROTEIN"/>
    <property type="match status" value="1"/>
</dbReference>
<accession>A0A075WY59</accession>
<dbReference type="InterPro" id="IPR019734">
    <property type="entry name" value="TPR_rpt"/>
</dbReference>
<dbReference type="InterPro" id="IPR013105">
    <property type="entry name" value="TPR_2"/>
</dbReference>
<dbReference type="HOGENOM" id="CLU_542823_0_0_0"/>
<dbReference type="Proteomes" id="UP000028481">
    <property type="component" value="Chromosome"/>
</dbReference>
<dbReference type="Gene3D" id="1.25.40.10">
    <property type="entry name" value="Tetratricopeptide repeat domain"/>
    <property type="match status" value="2"/>
</dbReference>
<dbReference type="GO" id="GO:0045892">
    <property type="term" value="P:negative regulation of DNA-templated transcription"/>
    <property type="evidence" value="ECO:0007669"/>
    <property type="project" value="InterPro"/>
</dbReference>
<dbReference type="OrthoDB" id="9777613at2"/>
<evidence type="ECO:0000256" key="3">
    <source>
        <dbReference type="PROSITE-ProRule" id="PRU00339"/>
    </source>
</evidence>
<name>A0A075WY59_9BACT</name>
<sequence length="502" mass="59519">MSLRVPPNWSWFLPYLQQKFSGENLRSGDFFRYSTPELFLHYPKEKLLPLLLIERYLWENVDRSFFKSEMLSLVLEKEKVKGYLFRCPETFLENLDGFSFIRIEKNLFFYPIAWGGLTKLLFSLWKKEVPFIAVEVELETLEDCKQFLEIPQRLDFSRFSLSTKEHLQNYLPFENLRLANTIEERFLTEGDFIFLADKKESILELQFNDVEILERLENQERLLLVGKGILSSLLANTQGLFKNIGVLTKEVWDFYRVEGASPLMYTVSALEHARRLKGENKVIFEGFSYHVLGDLYYEWEDLGKALKYYNLAENYTKQPIELALSKGAIYYLLGDFDKAEKILKSRLCGCEKEDPTIHYNLGLIYYQKGDYEKGRYHFYKAHLLEPKNHVFREALVKFLWDIGAYQELEEVLSNTNKLTLKEELYLGKLFFQQKKYEQAFDLLKKTLNLPERDGETLSFLAWLYVYFNKEKEVSELLKQEAKKLLTEKEKKRLAEEFGISFT</sequence>
<gene>
    <name evidence="4" type="ORF">HL41_01025</name>
</gene>
<dbReference type="PANTHER" id="PTHR44749">
    <property type="entry name" value="SUPPRESSOR OF RPS4-RLD 1"/>
    <property type="match status" value="1"/>
</dbReference>
<feature type="repeat" description="TPR" evidence="3">
    <location>
        <begin position="420"/>
        <end position="453"/>
    </location>
</feature>
<evidence type="ECO:0000256" key="2">
    <source>
        <dbReference type="ARBA" id="ARBA00022803"/>
    </source>
</evidence>
<keyword evidence="1" id="KW-0677">Repeat</keyword>
<dbReference type="InterPro" id="IPR044650">
    <property type="entry name" value="SRFR1-like"/>
</dbReference>
<dbReference type="SUPFAM" id="SSF48452">
    <property type="entry name" value="TPR-like"/>
    <property type="match status" value="1"/>
</dbReference>
<organism evidence="4 5">
    <name type="scientific">Thermodesulfobacterium commune DSM 2178</name>
    <dbReference type="NCBI Taxonomy" id="289377"/>
    <lineage>
        <taxon>Bacteria</taxon>
        <taxon>Pseudomonadati</taxon>
        <taxon>Thermodesulfobacteriota</taxon>
        <taxon>Thermodesulfobacteria</taxon>
        <taxon>Thermodesulfobacteriales</taxon>
        <taxon>Thermodesulfobacteriaceae</taxon>
        <taxon>Thermodesulfobacterium</taxon>
    </lineage>
</organism>
<evidence type="ECO:0000313" key="4">
    <source>
        <dbReference type="EMBL" id="AIH03522.1"/>
    </source>
</evidence>
<dbReference type="Pfam" id="PF13181">
    <property type="entry name" value="TPR_8"/>
    <property type="match status" value="1"/>
</dbReference>
<dbReference type="PROSITE" id="PS50005">
    <property type="entry name" value="TPR"/>
    <property type="match status" value="2"/>
</dbReference>
<keyword evidence="5" id="KW-1185">Reference proteome</keyword>
<proteinExistence type="predicted"/>
<evidence type="ECO:0000256" key="1">
    <source>
        <dbReference type="ARBA" id="ARBA00022737"/>
    </source>
</evidence>
<dbReference type="EMBL" id="CP008796">
    <property type="protein sequence ID" value="AIH03522.1"/>
    <property type="molecule type" value="Genomic_DNA"/>
</dbReference>